<comment type="caution">
    <text evidence="8">The sequence shown here is derived from an EMBL/GenBank/DDBJ whole genome shotgun (WGS) entry which is preliminary data.</text>
</comment>
<dbReference type="FunFam" id="3.10.50.10:FF:000001">
    <property type="entry name" value="Chitinase 3-like 1"/>
    <property type="match status" value="1"/>
</dbReference>
<evidence type="ECO:0000256" key="4">
    <source>
        <dbReference type="RuleBase" id="RU000489"/>
    </source>
</evidence>
<dbReference type="InterPro" id="IPR050314">
    <property type="entry name" value="Glycosyl_Hydrlase_18"/>
</dbReference>
<name>A0A3R7T1B7_PENVA</name>
<comment type="similarity">
    <text evidence="5">Belongs to the glycosyl hydrolase 18 family.</text>
</comment>
<keyword evidence="9" id="KW-1185">Reference proteome</keyword>
<feature type="region of interest" description="Disordered" evidence="6">
    <location>
        <begin position="404"/>
        <end position="462"/>
    </location>
</feature>
<dbReference type="PROSITE" id="PS51910">
    <property type="entry name" value="GH18_2"/>
    <property type="match status" value="1"/>
</dbReference>
<evidence type="ECO:0000256" key="1">
    <source>
        <dbReference type="ARBA" id="ARBA00022801"/>
    </source>
</evidence>
<dbReference type="Pfam" id="PF00704">
    <property type="entry name" value="Glyco_hydro_18"/>
    <property type="match status" value="1"/>
</dbReference>
<organism evidence="8 9">
    <name type="scientific">Penaeus vannamei</name>
    <name type="common">Whiteleg shrimp</name>
    <name type="synonym">Litopenaeus vannamei</name>
    <dbReference type="NCBI Taxonomy" id="6689"/>
    <lineage>
        <taxon>Eukaryota</taxon>
        <taxon>Metazoa</taxon>
        <taxon>Ecdysozoa</taxon>
        <taxon>Arthropoda</taxon>
        <taxon>Crustacea</taxon>
        <taxon>Multicrustacea</taxon>
        <taxon>Malacostraca</taxon>
        <taxon>Eumalacostraca</taxon>
        <taxon>Eucarida</taxon>
        <taxon>Decapoda</taxon>
        <taxon>Dendrobranchiata</taxon>
        <taxon>Penaeoidea</taxon>
        <taxon>Penaeidae</taxon>
        <taxon>Penaeus</taxon>
    </lineage>
</organism>
<feature type="compositionally biased region" description="Low complexity" evidence="6">
    <location>
        <begin position="404"/>
        <end position="419"/>
    </location>
</feature>
<dbReference type="EMBL" id="QCYY01000297">
    <property type="protein sequence ID" value="ROT85370.1"/>
    <property type="molecule type" value="Genomic_DNA"/>
</dbReference>
<evidence type="ECO:0000313" key="8">
    <source>
        <dbReference type="EMBL" id="ROT85370.1"/>
    </source>
</evidence>
<dbReference type="GO" id="GO:0005975">
    <property type="term" value="P:carbohydrate metabolic process"/>
    <property type="evidence" value="ECO:0007669"/>
    <property type="project" value="InterPro"/>
</dbReference>
<dbReference type="STRING" id="6689.A0A3R7T1B7"/>
<keyword evidence="2" id="KW-1015">Disulfide bond</keyword>
<dbReference type="InterPro" id="IPR001579">
    <property type="entry name" value="Glyco_hydro_18_chit_AS"/>
</dbReference>
<dbReference type="SMART" id="SM00636">
    <property type="entry name" value="Glyco_18"/>
    <property type="match status" value="1"/>
</dbReference>
<reference evidence="8 9" key="1">
    <citation type="submission" date="2018-04" db="EMBL/GenBank/DDBJ databases">
        <authorList>
            <person name="Zhang X."/>
            <person name="Yuan J."/>
            <person name="Li F."/>
            <person name="Xiang J."/>
        </authorList>
    </citation>
    <scope>NUCLEOTIDE SEQUENCE [LARGE SCALE GENOMIC DNA]</scope>
    <source>
        <tissue evidence="8">Muscle</tissue>
    </source>
</reference>
<dbReference type="Gene3D" id="3.20.20.80">
    <property type="entry name" value="Glycosidases"/>
    <property type="match status" value="1"/>
</dbReference>
<gene>
    <name evidence="8" type="ORF">C7M84_015745</name>
</gene>
<evidence type="ECO:0000259" key="7">
    <source>
        <dbReference type="PROSITE" id="PS51910"/>
    </source>
</evidence>
<keyword evidence="3 4" id="KW-0326">Glycosidase</keyword>
<proteinExistence type="inferred from homology"/>
<dbReference type="InterPro" id="IPR001223">
    <property type="entry name" value="Glyco_hydro18_cat"/>
</dbReference>
<dbReference type="OrthoDB" id="73875at2759"/>
<evidence type="ECO:0000256" key="2">
    <source>
        <dbReference type="ARBA" id="ARBA00023157"/>
    </source>
</evidence>
<dbReference type="SUPFAM" id="SSF51445">
    <property type="entry name" value="(Trans)glycosidases"/>
    <property type="match status" value="1"/>
</dbReference>
<accession>A0A3R7T1B7</accession>
<dbReference type="PANTHER" id="PTHR11177:SF317">
    <property type="entry name" value="CHITINASE 12-RELATED"/>
    <property type="match status" value="1"/>
</dbReference>
<dbReference type="SUPFAM" id="SSF54556">
    <property type="entry name" value="Chitinase insertion domain"/>
    <property type="match status" value="1"/>
</dbReference>
<protein>
    <submittedName>
        <fullName evidence="8">Chitinase</fullName>
    </submittedName>
</protein>
<dbReference type="GO" id="GO:0008061">
    <property type="term" value="F:chitin binding"/>
    <property type="evidence" value="ECO:0007669"/>
    <property type="project" value="InterPro"/>
</dbReference>
<sequence length="523" mass="57248">MQAGFQEGKGTAEEICNRLLDEKYTEHEQYIYHNFIDFKKRSRIDAHTRKCLSPSSTGAARHTVDDVPVELCTHAIYAFAVLDADSLVAREHDAYLDKAAGLDNYRRFVTLRERNPQAKMLLGLGGWTDSRSDKYSRLVSEPQRRAAFVSHVVSFLQEYGFDGLDLDWEYPGYQSSPQDREGFRLWVEELRAAFSPHGLLLTAAVSAGRDVIDRGYDVPAVAEALDQIHLMSYDFHGSWEGRVAHHAPLFPAPGQEKELSADFAVRHWIKRGAPASKLVLGVPFYGRSWTLAGADASSGAPASGAGRPGPLLKDAGTMAYYEICQAHQRGGWRKVSGPDGPHLTHGDQWVGYDDIAAIRKKALYAQQKGLGGVMVWDIATDDFRGTCGRGANPLLSVIAKVLTGSSPGSSARPPTARPSTPRPVQPTTLRPVRPSPSRPTPTTPSPGGQVERQDSWPGKQTAHLRGLPEKSLIFDATHHHKKTSGPQARLSIAAVARSAGRRPGVFRQDWAIAEGMAAGRSLH</sequence>
<evidence type="ECO:0000256" key="6">
    <source>
        <dbReference type="SAM" id="MobiDB-lite"/>
    </source>
</evidence>
<dbReference type="AlphaFoldDB" id="A0A3R7T1B7"/>
<dbReference type="Proteomes" id="UP000283509">
    <property type="component" value="Unassembled WGS sequence"/>
</dbReference>
<dbReference type="PANTHER" id="PTHR11177">
    <property type="entry name" value="CHITINASE"/>
    <property type="match status" value="1"/>
</dbReference>
<feature type="compositionally biased region" description="Pro residues" evidence="6">
    <location>
        <begin position="433"/>
        <end position="444"/>
    </location>
</feature>
<dbReference type="InterPro" id="IPR029070">
    <property type="entry name" value="Chitinase_insertion_sf"/>
</dbReference>
<feature type="domain" description="GH18" evidence="7">
    <location>
        <begin position="47"/>
        <end position="405"/>
    </location>
</feature>
<dbReference type="GO" id="GO:0004568">
    <property type="term" value="F:chitinase activity"/>
    <property type="evidence" value="ECO:0007669"/>
    <property type="project" value="TreeGrafter"/>
</dbReference>
<dbReference type="GO" id="GO:0006032">
    <property type="term" value="P:chitin catabolic process"/>
    <property type="evidence" value="ECO:0007669"/>
    <property type="project" value="TreeGrafter"/>
</dbReference>
<dbReference type="InterPro" id="IPR017853">
    <property type="entry name" value="GH"/>
</dbReference>
<evidence type="ECO:0000256" key="5">
    <source>
        <dbReference type="RuleBase" id="RU004453"/>
    </source>
</evidence>
<evidence type="ECO:0000313" key="9">
    <source>
        <dbReference type="Proteomes" id="UP000283509"/>
    </source>
</evidence>
<dbReference type="Gene3D" id="3.10.50.10">
    <property type="match status" value="1"/>
</dbReference>
<dbReference type="GO" id="GO:0005576">
    <property type="term" value="C:extracellular region"/>
    <property type="evidence" value="ECO:0007669"/>
    <property type="project" value="TreeGrafter"/>
</dbReference>
<dbReference type="PROSITE" id="PS01095">
    <property type="entry name" value="GH18_1"/>
    <property type="match status" value="1"/>
</dbReference>
<evidence type="ECO:0000256" key="3">
    <source>
        <dbReference type="ARBA" id="ARBA00023295"/>
    </source>
</evidence>
<keyword evidence="1 4" id="KW-0378">Hydrolase</keyword>
<reference evidence="8 9" key="2">
    <citation type="submission" date="2019-01" db="EMBL/GenBank/DDBJ databases">
        <title>The decoding of complex shrimp genome reveals the adaptation for benthos swimmer, frequently molting mechanism and breeding impact on genome.</title>
        <authorList>
            <person name="Sun Y."/>
            <person name="Gao Y."/>
            <person name="Yu Y."/>
        </authorList>
    </citation>
    <scope>NUCLEOTIDE SEQUENCE [LARGE SCALE GENOMIC DNA]</scope>
    <source>
        <tissue evidence="8">Muscle</tissue>
    </source>
</reference>
<dbReference type="InterPro" id="IPR011583">
    <property type="entry name" value="Chitinase_II/V-like_cat"/>
</dbReference>